<evidence type="ECO:0000256" key="3">
    <source>
        <dbReference type="ARBA" id="ARBA00022449"/>
    </source>
</evidence>
<keyword evidence="3" id="KW-0050">Antiport</keyword>
<dbReference type="CDD" id="cd13131">
    <property type="entry name" value="MATE_NorM_like"/>
    <property type="match status" value="1"/>
</dbReference>
<organism evidence="11">
    <name type="scientific">Chitinibacter mangrovi</name>
    <dbReference type="NCBI Taxonomy" id="3153927"/>
    <lineage>
        <taxon>Bacteria</taxon>
        <taxon>Pseudomonadati</taxon>
        <taxon>Pseudomonadota</taxon>
        <taxon>Betaproteobacteria</taxon>
        <taxon>Neisseriales</taxon>
        <taxon>Chitinibacteraceae</taxon>
        <taxon>Chitinibacter</taxon>
    </lineage>
</organism>
<dbReference type="GO" id="GO:0042910">
    <property type="term" value="F:xenobiotic transmembrane transporter activity"/>
    <property type="evidence" value="ECO:0007669"/>
    <property type="project" value="InterPro"/>
</dbReference>
<dbReference type="GO" id="GO:0005886">
    <property type="term" value="C:plasma membrane"/>
    <property type="evidence" value="ECO:0007669"/>
    <property type="project" value="UniProtKB-SubCell"/>
</dbReference>
<dbReference type="GO" id="GO:0015297">
    <property type="term" value="F:antiporter activity"/>
    <property type="evidence" value="ECO:0007669"/>
    <property type="project" value="UniProtKB-KW"/>
</dbReference>
<dbReference type="KEGG" id="cmav:ABHF33_14685"/>
<dbReference type="AlphaFoldDB" id="A0AAU7F9W3"/>
<keyword evidence="7" id="KW-0406">Ion transport</keyword>
<feature type="transmembrane region" description="Helical" evidence="10">
    <location>
        <begin position="274"/>
        <end position="295"/>
    </location>
</feature>
<dbReference type="PANTHER" id="PTHR43298:SF2">
    <property type="entry name" value="FMN_FAD EXPORTER YEEO-RELATED"/>
    <property type="match status" value="1"/>
</dbReference>
<feature type="transmembrane region" description="Helical" evidence="10">
    <location>
        <begin position="386"/>
        <end position="406"/>
    </location>
</feature>
<evidence type="ECO:0000256" key="1">
    <source>
        <dbReference type="ARBA" id="ARBA00004429"/>
    </source>
</evidence>
<feature type="transmembrane region" description="Helical" evidence="10">
    <location>
        <begin position="418"/>
        <end position="438"/>
    </location>
</feature>
<feature type="transmembrane region" description="Helical" evidence="10">
    <location>
        <begin position="346"/>
        <end position="365"/>
    </location>
</feature>
<keyword evidence="2" id="KW-0813">Transport</keyword>
<feature type="transmembrane region" description="Helical" evidence="10">
    <location>
        <begin position="239"/>
        <end position="262"/>
    </location>
</feature>
<dbReference type="EMBL" id="CP157355">
    <property type="protein sequence ID" value="XBM00284.1"/>
    <property type="molecule type" value="Genomic_DNA"/>
</dbReference>
<evidence type="ECO:0000256" key="4">
    <source>
        <dbReference type="ARBA" id="ARBA00022475"/>
    </source>
</evidence>
<evidence type="ECO:0000256" key="6">
    <source>
        <dbReference type="ARBA" id="ARBA00022989"/>
    </source>
</evidence>
<evidence type="ECO:0000256" key="2">
    <source>
        <dbReference type="ARBA" id="ARBA00022448"/>
    </source>
</evidence>
<dbReference type="InterPro" id="IPR048279">
    <property type="entry name" value="MdtK-like"/>
</dbReference>
<feature type="transmembrane region" description="Helical" evidence="10">
    <location>
        <begin position="90"/>
        <end position="108"/>
    </location>
</feature>
<dbReference type="GO" id="GO:0006811">
    <property type="term" value="P:monoatomic ion transport"/>
    <property type="evidence" value="ECO:0007669"/>
    <property type="project" value="UniProtKB-KW"/>
</dbReference>
<name>A0AAU7F9W3_9NEIS</name>
<feature type="transmembrane region" description="Helical" evidence="10">
    <location>
        <begin position="50"/>
        <end position="70"/>
    </location>
</feature>
<feature type="transmembrane region" description="Helical" evidence="10">
    <location>
        <begin position="128"/>
        <end position="146"/>
    </location>
</feature>
<comment type="subcellular location">
    <subcellularLocation>
        <location evidence="1">Cell inner membrane</location>
        <topology evidence="1">Multi-pass membrane protein</topology>
    </subcellularLocation>
</comment>
<feature type="transmembrane region" description="Helical" evidence="10">
    <location>
        <begin position="158"/>
        <end position="181"/>
    </location>
</feature>
<dbReference type="RefSeq" id="WP_348944644.1">
    <property type="nucleotide sequence ID" value="NZ_CP157355.1"/>
</dbReference>
<keyword evidence="8 10" id="KW-0472">Membrane</keyword>
<feature type="transmembrane region" description="Helical" evidence="10">
    <location>
        <begin position="187"/>
        <end position="209"/>
    </location>
</feature>
<proteinExistence type="predicted"/>
<evidence type="ECO:0000256" key="7">
    <source>
        <dbReference type="ARBA" id="ARBA00023065"/>
    </source>
</evidence>
<accession>A0AAU7F9W3</accession>
<evidence type="ECO:0000256" key="5">
    <source>
        <dbReference type="ARBA" id="ARBA00022692"/>
    </source>
</evidence>
<dbReference type="NCBIfam" id="TIGR00797">
    <property type="entry name" value="matE"/>
    <property type="match status" value="1"/>
</dbReference>
<sequence length="449" mass="47528">MSLRKDAKATWLLAWPIMVGQLAQTGTAFVDAVMAGHVSAADLAAVSVGASIWTTLIVTLMGLLLAISPLAAQKVGANAQAELPGLTQQALYQAILAGGIAMLIAHAVLPVFDHLGLTAEVADKAKRFLAAVSWGLPALAISRVLYGYSSALNQTKPMMVIALIALALNIPANWVLIYGYFGFPALGAVGCGWATALCMWVSALMWLIWIRHAPVYRGTHPFDKLRGIDWQAQWQLAKLGIPIGMMFFIEVSAFSLIALLIARLGTTAVAAHQVALNFASLLFMIPMAIGTALTVRVGHAAGAGDWAQARLIGQNGVRLGLIVAALGGGLTMLLGGQIARLYTQDAAVLALATQLLVFAGLFQFSDATQVVASGVLRGYQSTRLPMMLHLLAFWLIGLPLGYALTFGVGPFTAHGAQGYWLALVVALTFAALSLLWLFRRVSLSRLSSS</sequence>
<dbReference type="Pfam" id="PF01554">
    <property type="entry name" value="MatE"/>
    <property type="match status" value="2"/>
</dbReference>
<protein>
    <recommendedName>
        <fullName evidence="9">Multidrug-efflux transporter</fullName>
    </recommendedName>
</protein>
<evidence type="ECO:0000256" key="9">
    <source>
        <dbReference type="ARBA" id="ARBA00031636"/>
    </source>
</evidence>
<evidence type="ECO:0000313" key="11">
    <source>
        <dbReference type="EMBL" id="XBM00284.1"/>
    </source>
</evidence>
<keyword evidence="6 10" id="KW-1133">Transmembrane helix</keyword>
<dbReference type="PIRSF" id="PIRSF006603">
    <property type="entry name" value="DinF"/>
    <property type="match status" value="1"/>
</dbReference>
<keyword evidence="5 10" id="KW-0812">Transmembrane</keyword>
<reference evidence="11" key="1">
    <citation type="submission" date="2024-05" db="EMBL/GenBank/DDBJ databases">
        <authorList>
            <person name="Yang L."/>
            <person name="Pan L."/>
        </authorList>
    </citation>
    <scope>NUCLEOTIDE SEQUENCE</scope>
    <source>
        <strain evidence="11">FCG-7</strain>
    </source>
</reference>
<dbReference type="InterPro" id="IPR002528">
    <property type="entry name" value="MATE_fam"/>
</dbReference>
<gene>
    <name evidence="11" type="ORF">ABHF33_14685</name>
</gene>
<feature type="transmembrane region" description="Helical" evidence="10">
    <location>
        <begin position="316"/>
        <end position="334"/>
    </location>
</feature>
<evidence type="ECO:0000256" key="10">
    <source>
        <dbReference type="SAM" id="Phobius"/>
    </source>
</evidence>
<keyword evidence="4" id="KW-1003">Cell membrane</keyword>
<evidence type="ECO:0000256" key="8">
    <source>
        <dbReference type="ARBA" id="ARBA00023136"/>
    </source>
</evidence>
<dbReference type="PANTHER" id="PTHR43298">
    <property type="entry name" value="MULTIDRUG RESISTANCE PROTEIN NORM-RELATED"/>
    <property type="match status" value="1"/>
</dbReference>
<dbReference type="InterPro" id="IPR050222">
    <property type="entry name" value="MATE_MdtK"/>
</dbReference>